<accession>A0A9N8YYX3</accession>
<organism evidence="1 2">
    <name type="scientific">Ambispora gerdemannii</name>
    <dbReference type="NCBI Taxonomy" id="144530"/>
    <lineage>
        <taxon>Eukaryota</taxon>
        <taxon>Fungi</taxon>
        <taxon>Fungi incertae sedis</taxon>
        <taxon>Mucoromycota</taxon>
        <taxon>Glomeromycotina</taxon>
        <taxon>Glomeromycetes</taxon>
        <taxon>Archaeosporales</taxon>
        <taxon>Ambisporaceae</taxon>
        <taxon>Ambispora</taxon>
    </lineage>
</organism>
<dbReference type="InterPro" id="IPR053226">
    <property type="entry name" value="Pyrrolopyrazine_biosynth_F"/>
</dbReference>
<comment type="caution">
    <text evidence="1">The sequence shown here is derived from an EMBL/GenBank/DDBJ whole genome shotgun (WGS) entry which is preliminary data.</text>
</comment>
<dbReference type="AlphaFoldDB" id="A0A9N8YYX3"/>
<sequence>MSTIPSIQNLGNNSKPIILWCHPRTVSSAFERSFIQRSDEFVCFHEPFCEAYFYGFGKHLINSGVNINIRKEAYSTVIHKIIKKDDDDSKRVFVKEVASYIKGHYGPNGDGVFSREIMSEMIHTFLIRKPEKAVKSFYRNTISLGDNLDSPWHGYKFDPNEVGIKELRELFDYAIDELGQPPILLDADDLLQDPHGCMSKYCKLVGISFEESMLTWNAGKVPGWERMEGWHQTVEQSVGLDKNNIKEFHDYKYPSIVHEAIQQNQADYEYLYQYRLKP</sequence>
<dbReference type="OrthoDB" id="2405944at2759"/>
<dbReference type="Gene3D" id="3.40.50.300">
    <property type="entry name" value="P-loop containing nucleotide triphosphate hydrolases"/>
    <property type="match status" value="1"/>
</dbReference>
<evidence type="ECO:0000313" key="1">
    <source>
        <dbReference type="EMBL" id="CAG8455118.1"/>
    </source>
</evidence>
<protein>
    <submittedName>
        <fullName evidence="1">13368_t:CDS:1</fullName>
    </submittedName>
</protein>
<dbReference type="InterPro" id="IPR027417">
    <property type="entry name" value="P-loop_NTPase"/>
</dbReference>
<evidence type="ECO:0000313" key="2">
    <source>
        <dbReference type="Proteomes" id="UP000789831"/>
    </source>
</evidence>
<gene>
    <name evidence="1" type="ORF">AGERDE_LOCUS1951</name>
</gene>
<dbReference type="EMBL" id="CAJVPL010000150">
    <property type="protein sequence ID" value="CAG8455118.1"/>
    <property type="molecule type" value="Genomic_DNA"/>
</dbReference>
<keyword evidence="2" id="KW-1185">Reference proteome</keyword>
<dbReference type="PANTHER" id="PTHR48419">
    <property type="entry name" value="SULFOTRANSFERASE DOMAIN-CONTAINING PROTEIN"/>
    <property type="match status" value="1"/>
</dbReference>
<reference evidence="1" key="1">
    <citation type="submission" date="2021-06" db="EMBL/GenBank/DDBJ databases">
        <authorList>
            <person name="Kallberg Y."/>
            <person name="Tangrot J."/>
            <person name="Rosling A."/>
        </authorList>
    </citation>
    <scope>NUCLEOTIDE SEQUENCE</scope>
    <source>
        <strain evidence="1">MT106</strain>
    </source>
</reference>
<dbReference type="Proteomes" id="UP000789831">
    <property type="component" value="Unassembled WGS sequence"/>
</dbReference>
<name>A0A9N8YYX3_9GLOM</name>
<dbReference type="SUPFAM" id="SSF52540">
    <property type="entry name" value="P-loop containing nucleoside triphosphate hydrolases"/>
    <property type="match status" value="1"/>
</dbReference>
<proteinExistence type="predicted"/>
<dbReference type="Pfam" id="PF19798">
    <property type="entry name" value="Sulfotransfer_5"/>
    <property type="match status" value="1"/>
</dbReference>
<dbReference type="PANTHER" id="PTHR48419:SF1">
    <property type="entry name" value="SULFOTRANSFERASE DOMAIN-CONTAINING PROTEIN"/>
    <property type="match status" value="1"/>
</dbReference>